<reference evidence="1" key="1">
    <citation type="journal article" date="2023" name="Plant J.">
        <title>The genome of the king protea, Protea cynaroides.</title>
        <authorList>
            <person name="Chang J."/>
            <person name="Duong T.A."/>
            <person name="Schoeman C."/>
            <person name="Ma X."/>
            <person name="Roodt D."/>
            <person name="Barker N."/>
            <person name="Li Z."/>
            <person name="Van de Peer Y."/>
            <person name="Mizrachi E."/>
        </authorList>
    </citation>
    <scope>NUCLEOTIDE SEQUENCE</scope>
    <source>
        <tissue evidence="1">Young leaves</tissue>
    </source>
</reference>
<evidence type="ECO:0000313" key="1">
    <source>
        <dbReference type="EMBL" id="KAJ4959559.1"/>
    </source>
</evidence>
<dbReference type="AlphaFoldDB" id="A0A9Q0H9E1"/>
<proteinExistence type="predicted"/>
<gene>
    <name evidence="1" type="ORF">NE237_026670</name>
</gene>
<comment type="caution">
    <text evidence="1">The sequence shown here is derived from an EMBL/GenBank/DDBJ whole genome shotgun (WGS) entry which is preliminary data.</text>
</comment>
<protein>
    <submittedName>
        <fullName evidence="1">Uncharacterized protein</fullName>
    </submittedName>
</protein>
<name>A0A9Q0H9E1_9MAGN</name>
<dbReference type="Proteomes" id="UP001141806">
    <property type="component" value="Unassembled WGS sequence"/>
</dbReference>
<keyword evidence="2" id="KW-1185">Reference proteome</keyword>
<sequence length="122" mass="13974">MIEENFQGHGYVAQLQIVFPELTRSGHVSFTVEDLVSKISRSFMEALSPFSGSEFGEVLANFNYQRDDLLPPFWFWNSSLCFYQYSYSSGIEALESQRLGERRYGTVIEAGNHIVCLKNQKS</sequence>
<organism evidence="1 2">
    <name type="scientific">Protea cynaroides</name>
    <dbReference type="NCBI Taxonomy" id="273540"/>
    <lineage>
        <taxon>Eukaryota</taxon>
        <taxon>Viridiplantae</taxon>
        <taxon>Streptophyta</taxon>
        <taxon>Embryophyta</taxon>
        <taxon>Tracheophyta</taxon>
        <taxon>Spermatophyta</taxon>
        <taxon>Magnoliopsida</taxon>
        <taxon>Proteales</taxon>
        <taxon>Proteaceae</taxon>
        <taxon>Protea</taxon>
    </lineage>
</organism>
<dbReference type="EMBL" id="JAMYWD010000010">
    <property type="protein sequence ID" value="KAJ4959559.1"/>
    <property type="molecule type" value="Genomic_DNA"/>
</dbReference>
<evidence type="ECO:0000313" key="2">
    <source>
        <dbReference type="Proteomes" id="UP001141806"/>
    </source>
</evidence>
<accession>A0A9Q0H9E1</accession>